<dbReference type="CDD" id="cd17631">
    <property type="entry name" value="FACL_FadD13-like"/>
    <property type="match status" value="1"/>
</dbReference>
<dbReference type="NCBIfam" id="NF004837">
    <property type="entry name" value="PRK06187.1"/>
    <property type="match status" value="1"/>
</dbReference>
<evidence type="ECO:0000259" key="1">
    <source>
        <dbReference type="Pfam" id="PF00501"/>
    </source>
</evidence>
<dbReference type="Gene3D" id="3.30.300.30">
    <property type="match status" value="1"/>
</dbReference>
<dbReference type="EMBL" id="JAGINU010000001">
    <property type="protein sequence ID" value="MBP2367028.1"/>
    <property type="molecule type" value="Genomic_DNA"/>
</dbReference>
<dbReference type="PANTHER" id="PTHR43767">
    <property type="entry name" value="LONG-CHAIN-FATTY-ACID--COA LIGASE"/>
    <property type="match status" value="1"/>
</dbReference>
<proteinExistence type="predicted"/>
<reference evidence="3 4" key="1">
    <citation type="submission" date="2021-03" db="EMBL/GenBank/DDBJ databases">
        <title>Sequencing the genomes of 1000 actinobacteria strains.</title>
        <authorList>
            <person name="Klenk H.-P."/>
        </authorList>
    </citation>
    <scope>NUCLEOTIDE SEQUENCE [LARGE SCALE GENOMIC DNA]</scope>
    <source>
        <strain evidence="3 4">DSM 45256</strain>
    </source>
</reference>
<dbReference type="Pfam" id="PF13193">
    <property type="entry name" value="AMP-binding_C"/>
    <property type="match status" value="1"/>
</dbReference>
<dbReference type="Proteomes" id="UP001519295">
    <property type="component" value="Unassembled WGS sequence"/>
</dbReference>
<dbReference type="SUPFAM" id="SSF56801">
    <property type="entry name" value="Acetyl-CoA synthetase-like"/>
    <property type="match status" value="1"/>
</dbReference>
<protein>
    <submittedName>
        <fullName evidence="3">Fatty-acyl-CoA synthase</fullName>
        <ecNumber evidence="3">6.2.1.-</ecNumber>
    </submittedName>
</protein>
<organism evidence="3 4">
    <name type="scientific">Pseudonocardia parietis</name>
    <dbReference type="NCBI Taxonomy" id="570936"/>
    <lineage>
        <taxon>Bacteria</taxon>
        <taxon>Bacillati</taxon>
        <taxon>Actinomycetota</taxon>
        <taxon>Actinomycetes</taxon>
        <taxon>Pseudonocardiales</taxon>
        <taxon>Pseudonocardiaceae</taxon>
        <taxon>Pseudonocardia</taxon>
    </lineage>
</organism>
<dbReference type="PROSITE" id="PS00455">
    <property type="entry name" value="AMP_BINDING"/>
    <property type="match status" value="1"/>
</dbReference>
<sequence>MDDLDRYLPPYTADLARARRQTVGTLLSRTAAKVESRTAVVHRDTRRTFAELDTDANRVANALVERGVARNDRVAILSRNSYAFVVAYFALARVDAISVPVNFNFTAGEVRYVLDDSAATAAVVEDALTDTFEAAGVDVGLRIVVGTRSGWTGFDELLAHDDATEPDVEIGDDDPVQLLYTSGTTSAPKGAIMTNRNLIAQYVSDIVDGEYHRDDIELHALPLYHCAALHDFLTPDVYLGATSVIVDSPDPETILSTVAAEGVNKMFCPPTVWIRLLRSPAFDRYDLSSLRKGYYGAAIMPVAVLTELGERLPGIRLFNYYGQTELAPNATVLFPEEQIAKAGTAGRASLNVETRLHDENDRPVPVGEVGEIVHRTPHAMRGYWGKPEATAEVFRHGWFHSGDLGTMDADGYLTVVDRKKDLIITGGENVASREVEDAIYEHPAVNEVAVFGVAHPEWIEAVAAAVVLRDGAVAEPAEIVAHTRERLAGFKSPKYVVVVDELPKNPSGKILKRDLRDTYAALAARTSDAEQREGSGSATR</sequence>
<evidence type="ECO:0000259" key="2">
    <source>
        <dbReference type="Pfam" id="PF13193"/>
    </source>
</evidence>
<dbReference type="InterPro" id="IPR045851">
    <property type="entry name" value="AMP-bd_C_sf"/>
</dbReference>
<feature type="domain" description="AMP-dependent synthetase/ligase" evidence="1">
    <location>
        <begin position="28"/>
        <end position="384"/>
    </location>
</feature>
<evidence type="ECO:0000313" key="4">
    <source>
        <dbReference type="Proteomes" id="UP001519295"/>
    </source>
</evidence>
<dbReference type="InterPro" id="IPR050237">
    <property type="entry name" value="ATP-dep_AMP-bd_enzyme"/>
</dbReference>
<dbReference type="InterPro" id="IPR025110">
    <property type="entry name" value="AMP-bd_C"/>
</dbReference>
<dbReference type="RefSeq" id="WP_307862365.1">
    <property type="nucleotide sequence ID" value="NZ_JAGINU010000001.1"/>
</dbReference>
<keyword evidence="4" id="KW-1185">Reference proteome</keyword>
<comment type="caution">
    <text evidence="3">The sequence shown here is derived from an EMBL/GenBank/DDBJ whole genome shotgun (WGS) entry which is preliminary data.</text>
</comment>
<dbReference type="InterPro" id="IPR042099">
    <property type="entry name" value="ANL_N_sf"/>
</dbReference>
<gene>
    <name evidence="3" type="ORF">JOF36_002724</name>
</gene>
<evidence type="ECO:0000313" key="3">
    <source>
        <dbReference type="EMBL" id="MBP2367028.1"/>
    </source>
</evidence>
<dbReference type="InterPro" id="IPR000873">
    <property type="entry name" value="AMP-dep_synth/lig_dom"/>
</dbReference>
<dbReference type="Gene3D" id="3.40.50.12780">
    <property type="entry name" value="N-terminal domain of ligase-like"/>
    <property type="match status" value="1"/>
</dbReference>
<dbReference type="PANTHER" id="PTHR43767:SF1">
    <property type="entry name" value="NONRIBOSOMAL PEPTIDE SYNTHASE PES1 (EUROFUNG)-RELATED"/>
    <property type="match status" value="1"/>
</dbReference>
<keyword evidence="3" id="KW-0436">Ligase</keyword>
<dbReference type="InterPro" id="IPR020845">
    <property type="entry name" value="AMP-binding_CS"/>
</dbReference>
<name>A0ABS4VTH1_9PSEU</name>
<dbReference type="GO" id="GO:0016874">
    <property type="term" value="F:ligase activity"/>
    <property type="evidence" value="ECO:0007669"/>
    <property type="project" value="UniProtKB-KW"/>
</dbReference>
<dbReference type="NCBIfam" id="NF006182">
    <property type="entry name" value="PRK08316.1"/>
    <property type="match status" value="1"/>
</dbReference>
<accession>A0ABS4VTH1</accession>
<feature type="domain" description="AMP-binding enzyme C-terminal" evidence="2">
    <location>
        <begin position="434"/>
        <end position="509"/>
    </location>
</feature>
<dbReference type="Pfam" id="PF00501">
    <property type="entry name" value="AMP-binding"/>
    <property type="match status" value="1"/>
</dbReference>
<dbReference type="EC" id="6.2.1.-" evidence="3"/>